<dbReference type="Gene3D" id="3.40.50.1820">
    <property type="entry name" value="alpha/beta hydrolase"/>
    <property type="match status" value="1"/>
</dbReference>
<sequence length="633" mass="73033">MSIRTNRSKSVFQTMKFYFWLLPILVSVLRCATYSTSSYSQFEQEKLVNLSGVSSDKLSLLTTRYLKSNDLYDKFEESPLVVIYDLDYELMANKSRNLAYYLSELCYFTGNSLDMEDPQFAKMYASALVYSYTYLFDKKATPPPDPFSAEFRFALFTYNRSLAQLVRFAKRNRKLTNVTDLSLPLIRGTLQMLGAEVETAWRPQNFLQIEVAYDYRVKGFSNHISKYGIGTPVILNRKFPEHESQERTKYEFINGVGQAYPATAFVSLEESYLENKDLLNLPAKIHVYDPVFRDRITLDGISLPMESDTTTPLAYMLKIAQQRDSLLAIFDGETSMSRKGLYLVYPYHKDKIPVIFIHGLASSPFIWFPMINELLSDPEIKAKYQFWVYWYPTVNPIPLNAADFRDTLYDLRKIYDPKNEHKSFDQTVLIGHSMGGLIAKLAVTRSNKEQWLSAAEIPDSIFDTMSEEIKNEIRRLFDFEPIPFVKRAIFIATPHKGSNLAEGILGSIARFLFIIPKEVTKKFEEGYKYLSADYKKKDIVPKVYGVDGLAPKSLFMKVTGHYKPEVKFHSIIGNSKLVDLDWISDTVVSYESSHLENPESEMLIQSEHSVQTHLPTFLEIKRILKEHVLIPEH</sequence>
<dbReference type="AlphaFoldDB" id="A0A828XTX6"/>
<proteinExistence type="predicted"/>
<dbReference type="SUPFAM" id="SSF53474">
    <property type="entry name" value="alpha/beta-Hydrolases"/>
    <property type="match status" value="1"/>
</dbReference>
<accession>A0A828XTX6</accession>
<organism evidence="2 3">
    <name type="scientific">Leptospira kirschneri str. 200802841</name>
    <dbReference type="NCBI Taxonomy" id="1193047"/>
    <lineage>
        <taxon>Bacteria</taxon>
        <taxon>Pseudomonadati</taxon>
        <taxon>Spirochaetota</taxon>
        <taxon>Spirochaetia</taxon>
        <taxon>Leptospirales</taxon>
        <taxon>Leptospiraceae</taxon>
        <taxon>Leptospira</taxon>
    </lineage>
</organism>
<evidence type="ECO:0000313" key="2">
    <source>
        <dbReference type="EMBL" id="EKO50726.1"/>
    </source>
</evidence>
<protein>
    <submittedName>
        <fullName evidence="2">PGAP1-like domain protein</fullName>
    </submittedName>
</protein>
<evidence type="ECO:0000313" key="3">
    <source>
        <dbReference type="Proteomes" id="UP000006339"/>
    </source>
</evidence>
<dbReference type="InterPro" id="IPR000073">
    <property type="entry name" value="AB_hydrolase_1"/>
</dbReference>
<reference evidence="2" key="1">
    <citation type="submission" date="2012-10" db="EMBL/GenBank/DDBJ databases">
        <authorList>
            <person name="Harkins D.M."/>
            <person name="Durkin A.S."/>
            <person name="Brinkac L.M."/>
            <person name="Selengut J.D."/>
            <person name="Sanka R."/>
            <person name="DePew J."/>
            <person name="Purushe J."/>
            <person name="Picardeau M."/>
            <person name="Werts C."/>
            <person name="Goarant C."/>
            <person name="Vinetz J.M."/>
            <person name="Sutton G.G."/>
            <person name="Nelson W.C."/>
            <person name="Fouts D.E."/>
        </authorList>
    </citation>
    <scope>NUCLEOTIDE SEQUENCE [LARGE SCALE GENOMIC DNA]</scope>
    <source>
        <strain evidence="2">200802841</strain>
    </source>
</reference>
<gene>
    <name evidence="2" type="ORF">LEP1GSC131_0728</name>
</gene>
<feature type="domain" description="AB hydrolase-1" evidence="1">
    <location>
        <begin position="353"/>
        <end position="439"/>
    </location>
</feature>
<name>A0A828XTX6_9LEPT</name>
<dbReference type="Proteomes" id="UP000006339">
    <property type="component" value="Unassembled WGS sequence"/>
</dbReference>
<dbReference type="Pfam" id="PF00561">
    <property type="entry name" value="Abhydrolase_1"/>
    <property type="match status" value="1"/>
</dbReference>
<comment type="caution">
    <text evidence="2">The sequence shown here is derived from an EMBL/GenBank/DDBJ whole genome shotgun (WGS) entry which is preliminary data.</text>
</comment>
<keyword evidence="3" id="KW-1185">Reference proteome</keyword>
<dbReference type="InterPro" id="IPR029058">
    <property type="entry name" value="AB_hydrolase_fold"/>
</dbReference>
<evidence type="ECO:0000259" key="1">
    <source>
        <dbReference type="Pfam" id="PF00561"/>
    </source>
</evidence>
<dbReference type="EMBL" id="AKWH02000056">
    <property type="protein sequence ID" value="EKO50726.1"/>
    <property type="molecule type" value="Genomic_DNA"/>
</dbReference>